<organism evidence="3 4">
    <name type="scientific">Actinophytocola gossypii</name>
    <dbReference type="NCBI Taxonomy" id="2812003"/>
    <lineage>
        <taxon>Bacteria</taxon>
        <taxon>Bacillati</taxon>
        <taxon>Actinomycetota</taxon>
        <taxon>Actinomycetes</taxon>
        <taxon>Pseudonocardiales</taxon>
        <taxon>Pseudonocardiaceae</taxon>
    </lineage>
</organism>
<evidence type="ECO:0000256" key="2">
    <source>
        <dbReference type="SAM" id="Phobius"/>
    </source>
</evidence>
<evidence type="ECO:0008006" key="5">
    <source>
        <dbReference type="Google" id="ProtNLM"/>
    </source>
</evidence>
<dbReference type="RefSeq" id="WP_260190963.1">
    <property type="nucleotide sequence ID" value="NZ_JAFFZE010000009.1"/>
</dbReference>
<keyword evidence="2" id="KW-1133">Transmembrane helix</keyword>
<feature type="region of interest" description="Disordered" evidence="1">
    <location>
        <begin position="49"/>
        <end position="101"/>
    </location>
</feature>
<evidence type="ECO:0000256" key="1">
    <source>
        <dbReference type="SAM" id="MobiDB-lite"/>
    </source>
</evidence>
<evidence type="ECO:0000313" key="4">
    <source>
        <dbReference type="Proteomes" id="UP001156441"/>
    </source>
</evidence>
<dbReference type="EMBL" id="JAFFZE010000009">
    <property type="protein sequence ID" value="MCT2583602.1"/>
    <property type="molecule type" value="Genomic_DNA"/>
</dbReference>
<dbReference type="Proteomes" id="UP001156441">
    <property type="component" value="Unassembled WGS sequence"/>
</dbReference>
<feature type="transmembrane region" description="Helical" evidence="2">
    <location>
        <begin position="23"/>
        <end position="44"/>
    </location>
</feature>
<keyword evidence="2" id="KW-0812">Transmembrane</keyword>
<reference evidence="3 4" key="1">
    <citation type="submission" date="2021-02" db="EMBL/GenBank/DDBJ databases">
        <title>Actinophytocola xerophila sp. nov., isolated from soil of cotton cropping field.</title>
        <authorList>
            <person name="Huang R."/>
            <person name="Chen X."/>
            <person name="Ge X."/>
            <person name="Liu W."/>
        </authorList>
    </citation>
    <scope>NUCLEOTIDE SEQUENCE [LARGE SCALE GENOMIC DNA]</scope>
    <source>
        <strain evidence="3 4">S1-96</strain>
    </source>
</reference>
<keyword evidence="2" id="KW-0472">Membrane</keyword>
<keyword evidence="4" id="KW-1185">Reference proteome</keyword>
<gene>
    <name evidence="3" type="ORF">JT362_10790</name>
</gene>
<proteinExistence type="predicted"/>
<feature type="compositionally biased region" description="Low complexity" evidence="1">
    <location>
        <begin position="72"/>
        <end position="88"/>
    </location>
</feature>
<name>A0ABT2J6W5_9PSEU</name>
<protein>
    <recommendedName>
        <fullName evidence="5">DUF4878 domain-containing protein</fullName>
    </recommendedName>
</protein>
<comment type="caution">
    <text evidence="3">The sequence shown here is derived from an EMBL/GenBank/DDBJ whole genome shotgun (WGS) entry which is preliminary data.</text>
</comment>
<sequence>MTDPEADHGTDPQTDPETGRNRLVLITIGAVVVLTVVGVVVYLLTQSDSDEASNPEVPTISGEAPPPPEQAPPSVSDPPAGNATGAVTAPPPPDDDQQAAARTVAEDAINAINTQDVDAMSELACDPDSVGQAEDLTPGVTAALRDNPTIDGDEATVPLELRIEGIEPTFVDLTLEKRQDGSWCVP</sequence>
<evidence type="ECO:0000313" key="3">
    <source>
        <dbReference type="EMBL" id="MCT2583602.1"/>
    </source>
</evidence>
<accession>A0ABT2J6W5</accession>